<sequence length="272" mass="28752">MRVRLASSPARPDRPNEDFVAAGPDVVVLLDGAGAPPGTPSGCVHGTAWYARSLGGVLLAEIVPERSLPEALGRAIERVNGLHGDSCDLGHPGTPSATVTIARRHGGMLDHLVLADSVLVLNRPGGELVISDDRLAITSKALRKSMDALPTGSTEHTTALRSYVDSLASYRNQPGGFWVASTDPAAAGEALTGSAPLQDLDEVALLSDGASRLVDRFGLLTWAGLLGLLRHNGPETLLAQTRAAERDDPEGRRWPRSKTHDDATAVYWALRD</sequence>
<protein>
    <recommendedName>
        <fullName evidence="3">Integrase</fullName>
    </recommendedName>
</protein>
<keyword evidence="2" id="KW-1185">Reference proteome</keyword>
<dbReference type="RefSeq" id="WP_197009920.1">
    <property type="nucleotide sequence ID" value="NZ_BAABES010000007.1"/>
</dbReference>
<name>A0A931DHT8_9ACTN</name>
<dbReference type="SUPFAM" id="SSF81606">
    <property type="entry name" value="PP2C-like"/>
    <property type="match status" value="1"/>
</dbReference>
<proteinExistence type="predicted"/>
<accession>A0A931DHT8</accession>
<gene>
    <name evidence="1" type="ORF">IW256_001106</name>
</gene>
<dbReference type="EMBL" id="JADOUA010000001">
    <property type="protein sequence ID" value="MBG6086993.1"/>
    <property type="molecule type" value="Genomic_DNA"/>
</dbReference>
<dbReference type="Proteomes" id="UP000614047">
    <property type="component" value="Unassembled WGS sequence"/>
</dbReference>
<comment type="caution">
    <text evidence="1">The sequence shown here is derived from an EMBL/GenBank/DDBJ whole genome shotgun (WGS) entry which is preliminary data.</text>
</comment>
<dbReference type="AlphaFoldDB" id="A0A931DHT8"/>
<reference evidence="1" key="1">
    <citation type="submission" date="2020-11" db="EMBL/GenBank/DDBJ databases">
        <title>Sequencing the genomes of 1000 actinobacteria strains.</title>
        <authorList>
            <person name="Klenk H.-P."/>
        </authorList>
    </citation>
    <scope>NUCLEOTIDE SEQUENCE</scope>
    <source>
        <strain evidence="1">DSM 43175</strain>
    </source>
</reference>
<evidence type="ECO:0000313" key="2">
    <source>
        <dbReference type="Proteomes" id="UP000614047"/>
    </source>
</evidence>
<evidence type="ECO:0008006" key="3">
    <source>
        <dbReference type="Google" id="ProtNLM"/>
    </source>
</evidence>
<dbReference type="InterPro" id="IPR036457">
    <property type="entry name" value="PPM-type-like_dom_sf"/>
</dbReference>
<organism evidence="1 2">
    <name type="scientific">Actinomadura viridis</name>
    <dbReference type="NCBI Taxonomy" id="58110"/>
    <lineage>
        <taxon>Bacteria</taxon>
        <taxon>Bacillati</taxon>
        <taxon>Actinomycetota</taxon>
        <taxon>Actinomycetes</taxon>
        <taxon>Streptosporangiales</taxon>
        <taxon>Thermomonosporaceae</taxon>
        <taxon>Actinomadura</taxon>
    </lineage>
</organism>
<evidence type="ECO:0000313" key="1">
    <source>
        <dbReference type="EMBL" id="MBG6086993.1"/>
    </source>
</evidence>